<reference evidence="1" key="1">
    <citation type="submission" date="2020-04" db="EMBL/GenBank/DDBJ databases">
        <authorList>
            <person name="Alioto T."/>
            <person name="Alioto T."/>
            <person name="Gomez Garrido J."/>
        </authorList>
    </citation>
    <scope>NUCLEOTIDE SEQUENCE</scope>
    <source>
        <strain evidence="1">A484AB</strain>
    </source>
</reference>
<evidence type="ECO:0000313" key="2">
    <source>
        <dbReference type="Proteomes" id="UP001152795"/>
    </source>
</evidence>
<dbReference type="Proteomes" id="UP001152795">
    <property type="component" value="Unassembled WGS sequence"/>
</dbReference>
<evidence type="ECO:0000313" key="1">
    <source>
        <dbReference type="EMBL" id="CAB4014701.1"/>
    </source>
</evidence>
<accession>A0A6S7JCL5</accession>
<proteinExistence type="predicted"/>
<dbReference type="AlphaFoldDB" id="A0A6S7JCL5"/>
<protein>
    <submittedName>
        <fullName evidence="1">Transposon Tf2-6 poly</fullName>
    </submittedName>
</protein>
<dbReference type="OrthoDB" id="7477527at2759"/>
<comment type="caution">
    <text evidence="1">The sequence shown here is derived from an EMBL/GenBank/DDBJ whole genome shotgun (WGS) entry which is preliminary data.</text>
</comment>
<gene>
    <name evidence="1" type="ORF">PACLA_8A077066</name>
</gene>
<sequence>MLKSEALKSSKGKFEALVSINNECVEDLHWWVDNIENAFKPVERPKADITIHTDASKMGWGAVVNKTAIGGRWTSLESQEHINSLELKALFMGLKSFYRNLQHKQDVQDVLHHSKTLVPPITDITLKDLTLKLTMLIALVSAQRRQSIQLLNIDYMVKDDTFLRASLEIIFEDLPVKMTSTNEFVPVMKQNVLVIVPVCQKHRIQNMQLLKSFYTCICTQNNVNYVYNE</sequence>
<organism evidence="1 2">
    <name type="scientific">Paramuricea clavata</name>
    <name type="common">Red gorgonian</name>
    <name type="synonym">Violescent sea-whip</name>
    <dbReference type="NCBI Taxonomy" id="317549"/>
    <lineage>
        <taxon>Eukaryota</taxon>
        <taxon>Metazoa</taxon>
        <taxon>Cnidaria</taxon>
        <taxon>Anthozoa</taxon>
        <taxon>Octocorallia</taxon>
        <taxon>Malacalcyonacea</taxon>
        <taxon>Plexauridae</taxon>
        <taxon>Paramuricea</taxon>
    </lineage>
</organism>
<name>A0A6S7JCL5_PARCT</name>
<dbReference type="EMBL" id="CACRXK020008414">
    <property type="protein sequence ID" value="CAB4014701.1"/>
    <property type="molecule type" value="Genomic_DNA"/>
</dbReference>
<keyword evidence="2" id="KW-1185">Reference proteome</keyword>